<feature type="domain" description="BRCT" evidence="5">
    <location>
        <begin position="903"/>
        <end position="1024"/>
    </location>
</feature>
<keyword evidence="7" id="KW-1185">Reference proteome</keyword>
<dbReference type="InterPro" id="IPR001357">
    <property type="entry name" value="BRCT_dom"/>
</dbReference>
<keyword evidence="3" id="KW-0539">Nucleus</keyword>
<feature type="compositionally biased region" description="Acidic residues" evidence="4">
    <location>
        <begin position="867"/>
        <end position="880"/>
    </location>
</feature>
<name>A0AAN7W0L8_9SACH</name>
<dbReference type="GO" id="GO:0042393">
    <property type="term" value="F:histone binding"/>
    <property type="evidence" value="ECO:0007669"/>
    <property type="project" value="TreeGrafter"/>
</dbReference>
<dbReference type="Gene3D" id="3.40.50.10190">
    <property type="entry name" value="BRCT domain"/>
    <property type="match status" value="1"/>
</dbReference>
<gene>
    <name evidence="6" type="ORF">RI543_004249</name>
</gene>
<dbReference type="AlphaFoldDB" id="A0AAN7W0L8"/>
<accession>A0AAN7W0L8</accession>
<reference evidence="7" key="1">
    <citation type="submission" date="2023-07" db="EMBL/GenBank/DDBJ databases">
        <title>A draft genome of Kazachstania heterogenica Y-27499.</title>
        <authorList>
            <person name="Donic C."/>
            <person name="Kralova J.S."/>
            <person name="Fidel L."/>
            <person name="Ben-Dor S."/>
            <person name="Jung S."/>
        </authorList>
    </citation>
    <scope>NUCLEOTIDE SEQUENCE [LARGE SCALE GENOMIC DNA]</scope>
    <source>
        <strain evidence="7">Y27499</strain>
    </source>
</reference>
<dbReference type="PROSITE" id="PS50172">
    <property type="entry name" value="BRCT"/>
    <property type="match status" value="1"/>
</dbReference>
<dbReference type="PANTHER" id="PTHR15321">
    <property type="entry name" value="TUMOR SUPPRESSOR P53-BINDING PROTEIN 1"/>
    <property type="match status" value="1"/>
</dbReference>
<evidence type="ECO:0000313" key="7">
    <source>
        <dbReference type="Proteomes" id="UP001306508"/>
    </source>
</evidence>
<comment type="caution">
    <text evidence="6">The sequence shown here is derived from an EMBL/GenBank/DDBJ whole genome shotgun (WGS) entry which is preliminary data.</text>
</comment>
<dbReference type="InterPro" id="IPR036420">
    <property type="entry name" value="BRCT_dom_sf"/>
</dbReference>
<dbReference type="SUPFAM" id="SSF52113">
    <property type="entry name" value="BRCT domain"/>
    <property type="match status" value="1"/>
</dbReference>
<dbReference type="SMART" id="SM00292">
    <property type="entry name" value="BRCT"/>
    <property type="match status" value="1"/>
</dbReference>
<protein>
    <recommendedName>
        <fullName evidence="5">BRCT domain-containing protein</fullName>
    </recommendedName>
</protein>
<feature type="region of interest" description="Disordered" evidence="4">
    <location>
        <begin position="841"/>
        <end position="880"/>
    </location>
</feature>
<evidence type="ECO:0000256" key="4">
    <source>
        <dbReference type="SAM" id="MobiDB-lite"/>
    </source>
</evidence>
<feature type="compositionally biased region" description="Polar residues" evidence="4">
    <location>
        <begin position="173"/>
        <end position="187"/>
    </location>
</feature>
<dbReference type="PANTHER" id="PTHR15321:SF3">
    <property type="entry name" value="TP53-BINDING PROTEIN 1"/>
    <property type="match status" value="1"/>
</dbReference>
<evidence type="ECO:0000313" key="6">
    <source>
        <dbReference type="EMBL" id="KAK5778581.1"/>
    </source>
</evidence>
<dbReference type="GO" id="GO:0000077">
    <property type="term" value="P:DNA damage checkpoint signaling"/>
    <property type="evidence" value="ECO:0007669"/>
    <property type="project" value="TreeGrafter"/>
</dbReference>
<dbReference type="Proteomes" id="UP001306508">
    <property type="component" value="Unassembled WGS sequence"/>
</dbReference>
<dbReference type="GO" id="GO:0005634">
    <property type="term" value="C:nucleus"/>
    <property type="evidence" value="ECO:0007669"/>
    <property type="project" value="UniProtKB-SubCell"/>
</dbReference>
<organism evidence="6 7">
    <name type="scientific">Arxiozyma heterogenica</name>
    <dbReference type="NCBI Taxonomy" id="278026"/>
    <lineage>
        <taxon>Eukaryota</taxon>
        <taxon>Fungi</taxon>
        <taxon>Dikarya</taxon>
        <taxon>Ascomycota</taxon>
        <taxon>Saccharomycotina</taxon>
        <taxon>Saccharomycetes</taxon>
        <taxon>Saccharomycetales</taxon>
        <taxon>Saccharomycetaceae</taxon>
        <taxon>Arxiozyma</taxon>
    </lineage>
</organism>
<dbReference type="InterPro" id="IPR047252">
    <property type="entry name" value="TP53BP1-like"/>
</dbReference>
<dbReference type="InterPro" id="IPR013914">
    <property type="entry name" value="Rad9_Rad53-bd_dom_fun"/>
</dbReference>
<evidence type="ECO:0000259" key="5">
    <source>
        <dbReference type="PROSITE" id="PS50172"/>
    </source>
</evidence>
<evidence type="ECO:0000256" key="3">
    <source>
        <dbReference type="ARBA" id="ARBA00023242"/>
    </source>
</evidence>
<evidence type="ECO:0000256" key="2">
    <source>
        <dbReference type="ARBA" id="ARBA00022763"/>
    </source>
</evidence>
<dbReference type="CDD" id="cd17745">
    <property type="entry name" value="BRCT_p53bp1_rpt1"/>
    <property type="match status" value="1"/>
</dbReference>
<sequence length="1187" mass="136280">MSNDTTFDNTLPSINKVKTNQNLSGSQNEIASSGKNIFDNSYDHTNNDVNDTTSSYLDKNISISKIMTSPLRQPLHEPSYAMEDKIISTPKKFESNKSTNITTPVIKEFKNREKNNAEETENLTNHPYQGRLYNVRTPDLNRIIKFRKSYASPRQNLLEKFKAQQEDSDFDETLSSQENTSSETHSTIVDSNKKTIPYVNNTTVPDINDNIETIPTTNDKSISSIKSFDKSQFNIDEHVSNKLEEISFKSSSKTCSSVETKDDIASTLQHKKKQQNITKYHQLLLDTKNIKNTEINKQRLSSPPKNSIIYSVESKQSQSQTNDCKTSSIIQNQSNGTIVFDSQTNAFLSSNRIQNRKDLGDTQIIASTLTFSLDNKYNKLLNFQKDLNYINEQDELIHDKSTDQEETQSVCSKNNHNTSIVETQPIIYSHSSSTKQDESIKDNNQLEIKSIVISENANDISTQSFQDSLDKIDMSYSQNKEISNIEIPRTSSPEKKHSQSKLMNAIFPSEEDENDIFINNRNTVKLEVSRVPNYGIIRNDLDTINSNHEIIKSDLDESEDLSEIDDYSDYIPTDNESSIPYQNIFTNVFKPDRNTNKLITNFQHDKMSQNELTTQNTDIDDSQRIIIKRRSTKRHLETIELSDGEENDSAEISFYKKSTLMNNSKKKYICNKDNNNNTAEYPNDYRTADAESLTKKDIHFKNAIWCQYDVDLKYYPGILLNTDETNGTCLVQFVSGKYTGKLKDISYLDIQVGDEVQDENNISYRICGLQCLKPNPNTIRCIRGYDTVVLRKTGHLHNGEHLLKALGDIRITIESWAKRSSIEERVYNTLESYNPQYQTHITKRHTRAQTISPTKSNRSKKLNYSEPESDEDSDNDDDADDIKSQVKCTIRRLIELSQNISKSNKKIFDQCVFVLTGISALQDRLSRCIKTGGGTIIKQGFKQLFEFDILEQRNHFSTIHSLKLILKSKVVSNNYKFACILSDRHSRSLKYLETLALGWPTLHWKFIEACITHNEIHPTLIYQYLLPSGISFRLGSALENGKPPVLSNNIFEFYSNFIQDTTIQKQIEIRQNVLENYTIILCGKLELDSMLKFCFAALGVSRLIHTCNINDLIKKEPAFIDKIIHKDDPDIDKVIFFINEKEKGITSSLKNIKRIFHEKYEKPTIEYHIETKEWLIQTLINRTSGFS</sequence>
<comment type="subcellular location">
    <subcellularLocation>
        <location evidence="1">Nucleus</location>
    </subcellularLocation>
</comment>
<dbReference type="Pfam" id="PF08605">
    <property type="entry name" value="Rad9_Rad53_bind"/>
    <property type="match status" value="1"/>
</dbReference>
<proteinExistence type="predicted"/>
<dbReference type="GO" id="GO:0045944">
    <property type="term" value="P:positive regulation of transcription by RNA polymerase II"/>
    <property type="evidence" value="ECO:0007669"/>
    <property type="project" value="TreeGrafter"/>
</dbReference>
<dbReference type="InterPro" id="IPR047249">
    <property type="entry name" value="BRCT_p53bp1-like_rpt1"/>
</dbReference>
<evidence type="ECO:0000256" key="1">
    <source>
        <dbReference type="ARBA" id="ARBA00004123"/>
    </source>
</evidence>
<dbReference type="EMBL" id="JAWIZZ010000053">
    <property type="protein sequence ID" value="KAK5778581.1"/>
    <property type="molecule type" value="Genomic_DNA"/>
</dbReference>
<keyword evidence="2" id="KW-0227">DNA damage</keyword>
<feature type="region of interest" description="Disordered" evidence="4">
    <location>
        <begin position="164"/>
        <end position="187"/>
    </location>
</feature>